<feature type="transmembrane region" description="Helical" evidence="7">
    <location>
        <begin position="653"/>
        <end position="676"/>
    </location>
</feature>
<evidence type="ECO:0000313" key="10">
    <source>
        <dbReference type="Proteomes" id="UP000444960"/>
    </source>
</evidence>
<dbReference type="Gene3D" id="1.20.1640.10">
    <property type="entry name" value="Multidrug efflux transporter AcrB transmembrane domain"/>
    <property type="match status" value="2"/>
</dbReference>
<dbReference type="SUPFAM" id="SSF82866">
    <property type="entry name" value="Multidrug efflux transporter AcrB transmembrane domain"/>
    <property type="match status" value="2"/>
</dbReference>
<keyword evidence="6 7" id="KW-0472">Membrane</keyword>
<feature type="domain" description="SSD" evidence="8">
    <location>
        <begin position="204"/>
        <end position="336"/>
    </location>
</feature>
<keyword evidence="5 7" id="KW-1133">Transmembrane helix</keyword>
<comment type="similarity">
    <text evidence="2">Belongs to the resistance-nodulation-cell division (RND) (TC 2.A.6) family. MmpL subfamily.</text>
</comment>
<evidence type="ECO:0000256" key="3">
    <source>
        <dbReference type="ARBA" id="ARBA00022475"/>
    </source>
</evidence>
<evidence type="ECO:0000313" key="9">
    <source>
        <dbReference type="EMBL" id="GEE03729.1"/>
    </source>
</evidence>
<dbReference type="PANTHER" id="PTHR33406:SF6">
    <property type="entry name" value="MEMBRANE PROTEIN YDGH-RELATED"/>
    <property type="match status" value="1"/>
</dbReference>
<feature type="transmembrane region" description="Helical" evidence="7">
    <location>
        <begin position="369"/>
        <end position="389"/>
    </location>
</feature>
<feature type="transmembrane region" description="Helical" evidence="7">
    <location>
        <begin position="281"/>
        <end position="303"/>
    </location>
</feature>
<dbReference type="InterPro" id="IPR050545">
    <property type="entry name" value="Mycobact_MmpL"/>
</dbReference>
<sequence>MLARISAAVAARPWQVIVGWVIATAAIVLLSPNLDDYVDGNQQNFLPDTFESVTAQSIGDRYFPESSGAGGTIVITRDDGATLTDADQQTALGLAQRLDADSTPGVAAITASPRSLSPDHKVVALGVSFTGQPGDDAVNAAVDTLRDDASRALDGTGLHAGLTGNAAILVDTQEAYHGAETIISIATVAIIVILLGLVFRSVIIAVAPIVLIGAVFAAAQGLTAWAAQLFDFHVSTSLASIMIVVLFGVGADYIVFLLFRYRERLRDGLDHRTALLDASTAVGRVIASSALTVIGAFAALFLARLGSLTSLAPGLILSVAYMLFTAMTVVPASISLLGSRRLLWPGGPGAHRETSSMAAVAGVVARRPVVVIAVIVGVLAVGAVFSGGYRATYDTLGELPPDTPSQQAYTDLSTSLPAGALSPTQVYATAADTLTPDGLQSLTAALGAVHGVASVAPPQASPTGEAAVISVILADNPYSSGALDTIADLRSAVPDGVLVGGQTAVLADVRSQLDDDTALVFPVAAAIVAAILCLLLRSLLAPLALIVAVGLTFAATLGVLTLVFLHGVDVSGIDFTTPIVLYLFVVAIGTDYNILMAERVRHEFASGRPPREASRTAVAMDAPTVVVAGAILALTFASLTLTGMDNLVELGTGVAVGVAVAAFGMAPMLVPSLAAIGGHAFWWPTRAPTRTGEPE</sequence>
<evidence type="ECO:0000256" key="1">
    <source>
        <dbReference type="ARBA" id="ARBA00004651"/>
    </source>
</evidence>
<feature type="transmembrane region" description="Helical" evidence="7">
    <location>
        <begin position="12"/>
        <end position="31"/>
    </location>
</feature>
<accession>A0A7I9VEE5</accession>
<gene>
    <name evidence="9" type="ORF">nbrc107696_41750</name>
</gene>
<dbReference type="Pfam" id="PF03176">
    <property type="entry name" value="MMPL"/>
    <property type="match status" value="2"/>
</dbReference>
<evidence type="ECO:0000256" key="7">
    <source>
        <dbReference type="SAM" id="Phobius"/>
    </source>
</evidence>
<keyword evidence="10" id="KW-1185">Reference proteome</keyword>
<evidence type="ECO:0000256" key="4">
    <source>
        <dbReference type="ARBA" id="ARBA00022692"/>
    </source>
</evidence>
<keyword evidence="4 7" id="KW-0812">Transmembrane</keyword>
<reference evidence="10" key="1">
    <citation type="submission" date="2019-06" db="EMBL/GenBank/DDBJ databases">
        <title>Gordonia isolated from sludge of a wastewater treatment plant.</title>
        <authorList>
            <person name="Tamura T."/>
            <person name="Aoyama K."/>
            <person name="Kang Y."/>
            <person name="Saito S."/>
            <person name="Akiyama N."/>
            <person name="Yazawa K."/>
            <person name="Gonoi T."/>
            <person name="Mikami Y."/>
        </authorList>
    </citation>
    <scope>NUCLEOTIDE SEQUENCE [LARGE SCALE GENOMIC DNA]</scope>
    <source>
        <strain evidence="10">NBRC 107696</strain>
    </source>
</reference>
<dbReference type="Proteomes" id="UP000444960">
    <property type="component" value="Unassembled WGS sequence"/>
</dbReference>
<comment type="subcellular location">
    <subcellularLocation>
        <location evidence="1">Cell membrane</location>
        <topology evidence="1">Multi-pass membrane protein</topology>
    </subcellularLocation>
</comment>
<dbReference type="AlphaFoldDB" id="A0A7I9VEE5"/>
<evidence type="ECO:0000256" key="6">
    <source>
        <dbReference type="ARBA" id="ARBA00023136"/>
    </source>
</evidence>
<feature type="transmembrane region" description="Helical" evidence="7">
    <location>
        <begin position="543"/>
        <end position="567"/>
    </location>
</feature>
<feature type="transmembrane region" description="Helical" evidence="7">
    <location>
        <begin position="618"/>
        <end position="641"/>
    </location>
</feature>
<dbReference type="OrthoDB" id="2365435at2"/>
<dbReference type="EMBL" id="BJOV01000005">
    <property type="protein sequence ID" value="GEE03729.1"/>
    <property type="molecule type" value="Genomic_DNA"/>
</dbReference>
<feature type="transmembrane region" description="Helical" evidence="7">
    <location>
        <begin position="315"/>
        <end position="337"/>
    </location>
</feature>
<dbReference type="InterPro" id="IPR000731">
    <property type="entry name" value="SSD"/>
</dbReference>
<feature type="transmembrane region" description="Helical" evidence="7">
    <location>
        <begin position="239"/>
        <end position="261"/>
    </location>
</feature>
<dbReference type="InterPro" id="IPR004869">
    <property type="entry name" value="MMPL_dom"/>
</dbReference>
<evidence type="ECO:0000256" key="5">
    <source>
        <dbReference type="ARBA" id="ARBA00022989"/>
    </source>
</evidence>
<dbReference type="GO" id="GO:0005886">
    <property type="term" value="C:plasma membrane"/>
    <property type="evidence" value="ECO:0007669"/>
    <property type="project" value="UniProtKB-SubCell"/>
</dbReference>
<feature type="transmembrane region" description="Helical" evidence="7">
    <location>
        <begin position="206"/>
        <end position="227"/>
    </location>
</feature>
<protein>
    <submittedName>
        <fullName evidence="9">Putative membrane protein</fullName>
    </submittedName>
</protein>
<dbReference type="RefSeq" id="WP_161897201.1">
    <property type="nucleotide sequence ID" value="NZ_BJOV01000005.1"/>
</dbReference>
<evidence type="ECO:0000259" key="8">
    <source>
        <dbReference type="PROSITE" id="PS50156"/>
    </source>
</evidence>
<keyword evidence="3" id="KW-1003">Cell membrane</keyword>
<proteinExistence type="inferred from homology"/>
<feature type="transmembrane region" description="Helical" evidence="7">
    <location>
        <begin position="181"/>
        <end position="199"/>
    </location>
</feature>
<organism evidence="9 10">
    <name type="scientific">Gordonia spumicola</name>
    <dbReference type="NCBI Taxonomy" id="589161"/>
    <lineage>
        <taxon>Bacteria</taxon>
        <taxon>Bacillati</taxon>
        <taxon>Actinomycetota</taxon>
        <taxon>Actinomycetes</taxon>
        <taxon>Mycobacteriales</taxon>
        <taxon>Gordoniaceae</taxon>
        <taxon>Gordonia</taxon>
    </lineage>
</organism>
<feature type="transmembrane region" description="Helical" evidence="7">
    <location>
        <begin position="518"/>
        <end position="536"/>
    </location>
</feature>
<comment type="caution">
    <text evidence="9">The sequence shown here is derived from an EMBL/GenBank/DDBJ whole genome shotgun (WGS) entry which is preliminary data.</text>
</comment>
<evidence type="ECO:0000256" key="2">
    <source>
        <dbReference type="ARBA" id="ARBA00010157"/>
    </source>
</evidence>
<dbReference type="PANTHER" id="PTHR33406">
    <property type="entry name" value="MEMBRANE PROTEIN MJ1562-RELATED"/>
    <property type="match status" value="1"/>
</dbReference>
<dbReference type="PROSITE" id="PS50156">
    <property type="entry name" value="SSD"/>
    <property type="match status" value="1"/>
</dbReference>
<feature type="transmembrane region" description="Helical" evidence="7">
    <location>
        <begin position="579"/>
        <end position="597"/>
    </location>
</feature>
<name>A0A7I9VEE5_9ACTN</name>